<dbReference type="InterPro" id="IPR006285">
    <property type="entry name" value="Atg7"/>
</dbReference>
<keyword evidence="4 7" id="KW-0653">Protein transport</keyword>
<proteinExistence type="inferred from homology"/>
<dbReference type="Pfam" id="PF16420">
    <property type="entry name" value="ATG7_N"/>
    <property type="match status" value="1"/>
</dbReference>
<evidence type="ECO:0000256" key="2">
    <source>
        <dbReference type="ARBA" id="ARBA00017647"/>
    </source>
</evidence>
<feature type="domain" description="THIF-type NAD/FAD binding fold" evidence="8">
    <location>
        <begin position="334"/>
        <end position="567"/>
    </location>
</feature>
<dbReference type="InterPro" id="IPR032197">
    <property type="entry name" value="Atg7_N"/>
</dbReference>
<dbReference type="STRING" id="1331196.A0A1B9IUC4"/>
<evidence type="ECO:0000256" key="5">
    <source>
        <dbReference type="ARBA" id="ARBA00023006"/>
    </source>
</evidence>
<evidence type="ECO:0000313" key="11">
    <source>
        <dbReference type="Proteomes" id="UP000092583"/>
    </source>
</evidence>
<keyword evidence="3 7" id="KW-0813">Transport</keyword>
<dbReference type="GO" id="GO:0015031">
    <property type="term" value="P:protein transport"/>
    <property type="evidence" value="ECO:0007669"/>
    <property type="project" value="UniProtKB-UniRule"/>
</dbReference>
<dbReference type="GO" id="GO:0034727">
    <property type="term" value="P:piecemeal microautophagy of the nucleus"/>
    <property type="evidence" value="ECO:0007669"/>
    <property type="project" value="TreeGrafter"/>
</dbReference>
<dbReference type="PANTHER" id="PTHR10953">
    <property type="entry name" value="UBIQUITIN-ACTIVATING ENZYME E1"/>
    <property type="match status" value="1"/>
</dbReference>
<dbReference type="InterPro" id="IPR035985">
    <property type="entry name" value="Ubiquitin-activating_enz"/>
</dbReference>
<dbReference type="EMBL" id="KI669461">
    <property type="protein sequence ID" value="OCF59113.1"/>
    <property type="molecule type" value="Genomic_DNA"/>
</dbReference>
<keyword evidence="11" id="KW-1185">Reference proteome</keyword>
<dbReference type="InterPro" id="IPR042522">
    <property type="entry name" value="Atg7_N_1"/>
</dbReference>
<dbReference type="GO" id="GO:0032446">
    <property type="term" value="P:protein modification by small protein conjugation"/>
    <property type="evidence" value="ECO:0007669"/>
    <property type="project" value="TreeGrafter"/>
</dbReference>
<accession>A0A1B9IUC4</accession>
<evidence type="ECO:0000256" key="3">
    <source>
        <dbReference type="ARBA" id="ARBA00022448"/>
    </source>
</evidence>
<evidence type="ECO:0000259" key="8">
    <source>
        <dbReference type="Pfam" id="PF00899"/>
    </source>
</evidence>
<comment type="subunit">
    <text evidence="7">Homodimer.</text>
</comment>
<feature type="active site" description="Glycyl thioester intermediate" evidence="6">
    <location>
        <position position="536"/>
    </location>
</feature>
<comment type="similarity">
    <text evidence="1 7">Belongs to the ATG7 family.</text>
</comment>
<dbReference type="InterPro" id="IPR045886">
    <property type="entry name" value="ThiF/MoeB/HesA"/>
</dbReference>
<dbReference type="Gene3D" id="3.40.140.70">
    <property type="entry name" value="Ubiquitin-like modifier-activating enzyme ATG7 N-terminal domain"/>
    <property type="match status" value="1"/>
</dbReference>
<dbReference type="InterPro" id="IPR042523">
    <property type="entry name" value="Atg7_N_2"/>
</dbReference>
<dbReference type="NCBIfam" id="TIGR01381">
    <property type="entry name" value="E1_like_apg7"/>
    <property type="match status" value="1"/>
</dbReference>
<evidence type="ECO:0000256" key="4">
    <source>
        <dbReference type="ARBA" id="ARBA00022927"/>
    </source>
</evidence>
<dbReference type="GO" id="GO:0019778">
    <property type="term" value="F:Atg12 activating enzyme activity"/>
    <property type="evidence" value="ECO:0007669"/>
    <property type="project" value="TreeGrafter"/>
</dbReference>
<keyword evidence="5 7" id="KW-0072">Autophagy</keyword>
<evidence type="ECO:0000256" key="1">
    <source>
        <dbReference type="ARBA" id="ARBA00010931"/>
    </source>
</evidence>
<sequence length="669" mass="73472">MTTLQFTPLTSQPTPAFWTALTTHKLDKARLNDDDQQITGWLEEGRQVEDHSNASSTGGPTYVGIDGNISVGGNAFGESSESIPAASIPVTGILKNFNTIEEFRKTETKKEIFNQVVAKIVGSFKSDQPLINPFLLVTFADLKKYIFHYWFAFPAFVSSPAWRMNQEGLTPVQETDLRELRQLEAQLSSTENRKFEAFLVKGIPGSRLIAPLPRYQTFYSDVVTSQITVAFHDPSSSDTNPGWPLRNILHYLNQVYGTTEVMVFCLRQGRASRQAVVTLPREQQGSPDNQVSSVGWERTKEGKLASRMADLGPMMNPVQLAEQAVDLNLKLMKWRIAPGLDLEAIAHTNCLLLGAGTLGCYVARNLMAWGVRNITFVDSARVSFSNPVRQPLFRFEDCLNGGRSKAVCAAERLTEIFPGIIATGHSLTIPMPGHPIPSSASAAACEDIRKLEELISQHDVIFLLMDSRESRWLPTLISMDQSKIVINAALGFDTYLVMRHGVVGGDGDAAQLGCYYCNDVVAPTDSLTDRTLDQMCTVTRPGAAPLAAATATELLVSLLQHPLKAQAPAYEPAVPAGEDEAALGHVPHQIRGILSQWKTMIIRGPAYNQCTACSPLVLNAYRQGGAKWLLEVFARAELLEQVTGLDQLHIQSEKAIDDIDWIDGSEDDG</sequence>
<feature type="domain" description="Ubiquitin-like modifier-activating enzyme Atg7 N-terminal" evidence="9">
    <location>
        <begin position="4"/>
        <end position="315"/>
    </location>
</feature>
<comment type="function">
    <text evidence="7">E1-like activating enzyme involved in the 2 ubiquitin-like systems required for cytoplasm to vacuole transport (Cvt) and autophagy. Activates ATG12 for its conjugation with ATG5 and ATG8 for its conjugation with phosphatidylethanolamine. Both systems are needed for the ATG8 association to Cvt vesicles and autophagosomes membranes. Autophagy is essential for maintenance of amino acid levels and protein synthesis under nitrogen starvation. Required for selective autophagic degradation of the nucleus (nucleophagy) as well as for mitophagy which contributes to regulate mitochondrial quantity and quality by eliminating the mitochondria to a basal level to fulfill cellular energy requirements and preventing excess ROS production.</text>
</comment>
<keyword evidence="7" id="KW-0963">Cytoplasm</keyword>
<comment type="subcellular location">
    <subcellularLocation>
        <location evidence="7">Cytoplasm</location>
    </subcellularLocation>
    <subcellularLocation>
        <location evidence="7">Preautophagosomal structure</location>
    </subcellularLocation>
</comment>
<dbReference type="PANTHER" id="PTHR10953:SF3">
    <property type="entry name" value="UBIQUITIN-LIKE MODIFIER-ACTIVATING ENZYME ATG7"/>
    <property type="match status" value="1"/>
</dbReference>
<dbReference type="Gene3D" id="3.40.50.720">
    <property type="entry name" value="NAD(P)-binding Rossmann-like Domain"/>
    <property type="match status" value="1"/>
</dbReference>
<dbReference type="GO" id="GO:0019779">
    <property type="term" value="F:Atg8 activating enzyme activity"/>
    <property type="evidence" value="ECO:0007669"/>
    <property type="project" value="TreeGrafter"/>
</dbReference>
<dbReference type="SUPFAM" id="SSF69572">
    <property type="entry name" value="Activating enzymes of the ubiquitin-like proteins"/>
    <property type="match status" value="1"/>
</dbReference>
<dbReference type="GO" id="GO:0000407">
    <property type="term" value="C:phagophore assembly site"/>
    <property type="evidence" value="ECO:0007669"/>
    <property type="project" value="UniProtKB-SubCell"/>
</dbReference>
<keyword evidence="7" id="KW-0833">Ubl conjugation pathway</keyword>
<reference evidence="10 11" key="1">
    <citation type="submission" date="2013-07" db="EMBL/GenBank/DDBJ databases">
        <title>The Genome Sequence of Kwoniella mangroviensis CBS10435.</title>
        <authorList>
            <consortium name="The Broad Institute Genome Sequencing Platform"/>
            <person name="Cuomo C."/>
            <person name="Litvintseva A."/>
            <person name="Chen Y."/>
            <person name="Heitman J."/>
            <person name="Sun S."/>
            <person name="Springer D."/>
            <person name="Dromer F."/>
            <person name="Young S.K."/>
            <person name="Zeng Q."/>
            <person name="Gargeya S."/>
            <person name="Fitzgerald M."/>
            <person name="Abouelleil A."/>
            <person name="Alvarado L."/>
            <person name="Berlin A.M."/>
            <person name="Chapman S.B."/>
            <person name="Dewar J."/>
            <person name="Goldberg J."/>
            <person name="Griggs A."/>
            <person name="Gujja S."/>
            <person name="Hansen M."/>
            <person name="Howarth C."/>
            <person name="Imamovic A."/>
            <person name="Larimer J."/>
            <person name="McCowan C."/>
            <person name="Murphy C."/>
            <person name="Pearson M."/>
            <person name="Priest M."/>
            <person name="Roberts A."/>
            <person name="Saif S."/>
            <person name="Shea T."/>
            <person name="Sykes S."/>
            <person name="Wortman J."/>
            <person name="Nusbaum C."/>
            <person name="Birren B."/>
        </authorList>
    </citation>
    <scope>NUCLEOTIDE SEQUENCE [LARGE SCALE GENOMIC DNA]</scope>
    <source>
        <strain evidence="10 11">CBS 10435</strain>
    </source>
</reference>
<dbReference type="GO" id="GO:0006995">
    <property type="term" value="P:cellular response to nitrogen starvation"/>
    <property type="evidence" value="ECO:0007669"/>
    <property type="project" value="TreeGrafter"/>
</dbReference>
<evidence type="ECO:0000313" key="10">
    <source>
        <dbReference type="EMBL" id="OCF59113.1"/>
    </source>
</evidence>
<evidence type="ECO:0000256" key="6">
    <source>
        <dbReference type="PIRSR" id="PIRSR606285-1"/>
    </source>
</evidence>
<dbReference type="AlphaFoldDB" id="A0A1B9IUC4"/>
<dbReference type="CDD" id="cd01486">
    <property type="entry name" value="Apg7"/>
    <property type="match status" value="1"/>
</dbReference>
<dbReference type="Proteomes" id="UP000092583">
    <property type="component" value="Unassembled WGS sequence"/>
</dbReference>
<dbReference type="Pfam" id="PF00899">
    <property type="entry name" value="ThiF"/>
    <property type="match status" value="1"/>
</dbReference>
<dbReference type="InterPro" id="IPR000594">
    <property type="entry name" value="ThiF_NAD_FAD-bd"/>
</dbReference>
<dbReference type="GO" id="GO:0000045">
    <property type="term" value="P:autophagosome assembly"/>
    <property type="evidence" value="ECO:0007669"/>
    <property type="project" value="TreeGrafter"/>
</dbReference>
<dbReference type="FunFam" id="3.40.50.720:FF:000243">
    <property type="entry name" value="Ubiquitin-like modifier-activating enzyme ATG7"/>
    <property type="match status" value="1"/>
</dbReference>
<evidence type="ECO:0000259" key="9">
    <source>
        <dbReference type="Pfam" id="PF16420"/>
    </source>
</evidence>
<name>A0A1B9IUC4_9TREE</name>
<reference evidence="11" key="2">
    <citation type="submission" date="2013-12" db="EMBL/GenBank/DDBJ databases">
        <title>Evolution of pathogenesis and genome organization in the Tremellales.</title>
        <authorList>
            <person name="Cuomo C."/>
            <person name="Litvintseva A."/>
            <person name="Heitman J."/>
            <person name="Chen Y."/>
            <person name="Sun S."/>
            <person name="Springer D."/>
            <person name="Dromer F."/>
            <person name="Young S."/>
            <person name="Zeng Q."/>
            <person name="Chapman S."/>
            <person name="Gujja S."/>
            <person name="Saif S."/>
            <person name="Birren B."/>
        </authorList>
    </citation>
    <scope>NUCLEOTIDE SEQUENCE [LARGE SCALE GENOMIC DNA]</scope>
    <source>
        <strain evidence="11">CBS 10435</strain>
    </source>
</reference>
<protein>
    <recommendedName>
        <fullName evidence="2 7">Ubiquitin-like modifier-activating enzyme ATG7</fullName>
    </recommendedName>
    <alternativeName>
        <fullName evidence="7">Autophagy-related protein 7</fullName>
    </alternativeName>
</protein>
<organism evidence="10 11">
    <name type="scientific">Kwoniella mangroviensis CBS 10435</name>
    <dbReference type="NCBI Taxonomy" id="1331196"/>
    <lineage>
        <taxon>Eukaryota</taxon>
        <taxon>Fungi</taxon>
        <taxon>Dikarya</taxon>
        <taxon>Basidiomycota</taxon>
        <taxon>Agaricomycotina</taxon>
        <taxon>Tremellomycetes</taxon>
        <taxon>Tremellales</taxon>
        <taxon>Cryptococcaceae</taxon>
        <taxon>Kwoniella</taxon>
    </lineage>
</organism>
<dbReference type="OrthoDB" id="338614at2759"/>
<gene>
    <name evidence="10" type="ORF">L486_03614</name>
</gene>
<dbReference type="GO" id="GO:0000422">
    <property type="term" value="P:autophagy of mitochondrion"/>
    <property type="evidence" value="ECO:0007669"/>
    <property type="project" value="TreeGrafter"/>
</dbReference>
<evidence type="ECO:0000256" key="7">
    <source>
        <dbReference type="RuleBase" id="RU366022"/>
    </source>
</evidence>
<dbReference type="Gene3D" id="3.40.140.100">
    <property type="entry name" value="Ubiquitin-like modifier-activating enzyme ATG7 C-terminal domain"/>
    <property type="match status" value="1"/>
</dbReference>